<dbReference type="PATRIC" id="fig|679936.5.peg.2381"/>
<proteinExistence type="predicted"/>
<evidence type="ECO:0000259" key="2">
    <source>
        <dbReference type="Pfam" id="PF00534"/>
    </source>
</evidence>
<keyword evidence="4" id="KW-1185">Reference proteome</keyword>
<protein>
    <submittedName>
        <fullName evidence="3">Glycosyl transferase group 1</fullName>
    </submittedName>
</protein>
<dbReference type="CDD" id="cd03801">
    <property type="entry name" value="GT4_PimA-like"/>
    <property type="match status" value="1"/>
</dbReference>
<name>G8TU94_SULAD</name>
<keyword evidence="1 3" id="KW-0808">Transferase</keyword>
<dbReference type="EMBL" id="CP003179">
    <property type="protein sequence ID" value="AEW05766.1"/>
    <property type="molecule type" value="Genomic_DNA"/>
</dbReference>
<reference evidence="3 4" key="2">
    <citation type="journal article" date="2012" name="Stand. Genomic Sci.">
        <title>Complete genome sequence of the moderately thermophilic mineral-sulfide-oxidizing firmicute Sulfobacillus acidophilus type strain (NAL(T)).</title>
        <authorList>
            <person name="Anderson I."/>
            <person name="Chertkov O."/>
            <person name="Chen A."/>
            <person name="Saunders E."/>
            <person name="Lapidus A."/>
            <person name="Nolan M."/>
            <person name="Lucas S."/>
            <person name="Hammon N."/>
            <person name="Deshpande S."/>
            <person name="Cheng J.F."/>
            <person name="Han C."/>
            <person name="Tapia R."/>
            <person name="Goodwin L.A."/>
            <person name="Pitluck S."/>
            <person name="Liolios K."/>
            <person name="Pagani I."/>
            <person name="Ivanova N."/>
            <person name="Mikhailova N."/>
            <person name="Pati A."/>
            <person name="Palaniappan K."/>
            <person name="Land M."/>
            <person name="Pan C."/>
            <person name="Rohde M."/>
            <person name="Pukall R."/>
            <person name="Goker M."/>
            <person name="Detter J.C."/>
            <person name="Woyke T."/>
            <person name="Bristow J."/>
            <person name="Eisen J.A."/>
            <person name="Markowitz V."/>
            <person name="Hugenholtz P."/>
            <person name="Kyrpides N.C."/>
            <person name="Klenk H.P."/>
            <person name="Mavromatis K."/>
        </authorList>
    </citation>
    <scope>NUCLEOTIDE SEQUENCE [LARGE SCALE GENOMIC DNA]</scope>
    <source>
        <strain evidence="4">ATCC 700253 / DSM 10332 / NAL</strain>
    </source>
</reference>
<evidence type="ECO:0000256" key="1">
    <source>
        <dbReference type="ARBA" id="ARBA00022679"/>
    </source>
</evidence>
<feature type="domain" description="Glycosyl transferase family 1" evidence="2">
    <location>
        <begin position="209"/>
        <end position="341"/>
    </location>
</feature>
<organism evidence="3 4">
    <name type="scientific">Sulfobacillus acidophilus (strain ATCC 700253 / DSM 10332 / NAL)</name>
    <dbReference type="NCBI Taxonomy" id="679936"/>
    <lineage>
        <taxon>Bacteria</taxon>
        <taxon>Bacillati</taxon>
        <taxon>Bacillota</taxon>
        <taxon>Clostridia</taxon>
        <taxon>Eubacteriales</taxon>
        <taxon>Clostridiales Family XVII. Incertae Sedis</taxon>
        <taxon>Sulfobacillus</taxon>
    </lineage>
</organism>
<gene>
    <name evidence="3" type="ordered locus">Sulac_2297</name>
</gene>
<evidence type="ECO:0000313" key="4">
    <source>
        <dbReference type="Proteomes" id="UP000005439"/>
    </source>
</evidence>
<dbReference type="GO" id="GO:0016757">
    <property type="term" value="F:glycosyltransferase activity"/>
    <property type="evidence" value="ECO:0007669"/>
    <property type="project" value="InterPro"/>
</dbReference>
<dbReference type="KEGG" id="sap:Sulac_2297"/>
<dbReference type="PANTHER" id="PTHR46401:SF2">
    <property type="entry name" value="GLYCOSYLTRANSFERASE WBBK-RELATED"/>
    <property type="match status" value="1"/>
</dbReference>
<dbReference type="Gene3D" id="3.40.50.11090">
    <property type="match status" value="1"/>
</dbReference>
<dbReference type="STRING" id="679936.Sulac_2297"/>
<dbReference type="PANTHER" id="PTHR46401">
    <property type="entry name" value="GLYCOSYLTRANSFERASE WBBK-RELATED"/>
    <property type="match status" value="1"/>
</dbReference>
<dbReference type="HOGENOM" id="CLU_009583_43_0_9"/>
<dbReference type="Pfam" id="PF00534">
    <property type="entry name" value="Glycos_transf_1"/>
    <property type="match status" value="1"/>
</dbReference>
<evidence type="ECO:0000313" key="3">
    <source>
        <dbReference type="EMBL" id="AEW05766.1"/>
    </source>
</evidence>
<dbReference type="Gene3D" id="3.40.50.2000">
    <property type="entry name" value="Glycogen Phosphorylase B"/>
    <property type="match status" value="1"/>
</dbReference>
<reference evidence="4" key="1">
    <citation type="submission" date="2011-12" db="EMBL/GenBank/DDBJ databases">
        <title>The complete genome of chromosome of Sulfobacillus acidophilus DSM 10332.</title>
        <authorList>
            <person name="Lucas S."/>
            <person name="Han J."/>
            <person name="Lapidus A."/>
            <person name="Bruce D."/>
            <person name="Goodwin L."/>
            <person name="Pitluck S."/>
            <person name="Peters L."/>
            <person name="Kyrpides N."/>
            <person name="Mavromatis K."/>
            <person name="Ivanova N."/>
            <person name="Mikhailova N."/>
            <person name="Chertkov O."/>
            <person name="Saunders E."/>
            <person name="Detter J.C."/>
            <person name="Tapia R."/>
            <person name="Han C."/>
            <person name="Land M."/>
            <person name="Hauser L."/>
            <person name="Markowitz V."/>
            <person name="Cheng J.-F."/>
            <person name="Hugenholtz P."/>
            <person name="Woyke T."/>
            <person name="Wu D."/>
            <person name="Pukall R."/>
            <person name="Gehrich-Schroeter G."/>
            <person name="Schneider S."/>
            <person name="Klenk H.-P."/>
            <person name="Eisen J.A."/>
        </authorList>
    </citation>
    <scope>NUCLEOTIDE SEQUENCE [LARGE SCALE GENOMIC DNA]</scope>
    <source>
        <strain evidence="4">ATCC 700253 / DSM 10332 / NAL</strain>
    </source>
</reference>
<dbReference type="InterPro" id="IPR001296">
    <property type="entry name" value="Glyco_trans_1"/>
</dbReference>
<dbReference type="AlphaFoldDB" id="G8TU94"/>
<accession>G8TU94</accession>
<dbReference type="Proteomes" id="UP000005439">
    <property type="component" value="Chromosome"/>
</dbReference>
<dbReference type="SUPFAM" id="SSF53756">
    <property type="entry name" value="UDP-Glycosyltransferase/glycogen phosphorylase"/>
    <property type="match status" value="1"/>
</dbReference>
<sequence length="373" mass="42745">MSEPLRITFILPGYPSVPIGGFRVVYQYANELVNRGHHVSVVHAGDLRQHPGIRGIRPWPKRWVARFRLLRDSRFPRPVKWQHVDRRVKMIYLDQEPISSKVPSGDVVVATSWETAEYVAEYPASVGQKFYLIQHLETWSGQLDRILATWQMPLHLIVIAGWLLDEAKKAGRGDAVHIPNGLDHDRFYLSDDPRKRPFSVLTMYHPWAWKGFDDALGVILKLHESHPQVPVTVFGAYPRPASLPAWVRYVENPAQEQLRALYNQHAVFLHASWREGWALPPAEAMACGAVFIGTDSLGCRDYAIHGVNALLSPPRAIDALWEHLRRVQDDPKLRWQLAEQGLQDIKRFTWSHSATLFEEHLMKGINRSLPLES</sequence>
<dbReference type="GO" id="GO:0009103">
    <property type="term" value="P:lipopolysaccharide biosynthetic process"/>
    <property type="evidence" value="ECO:0007669"/>
    <property type="project" value="TreeGrafter"/>
</dbReference>